<comment type="similarity">
    <text evidence="1">Belongs to the iron/ascorbate-dependent oxidoreductase family.</text>
</comment>
<dbReference type="InterPro" id="IPR026992">
    <property type="entry name" value="DIOX_N"/>
</dbReference>
<evidence type="ECO:0000313" key="7">
    <source>
        <dbReference type="Proteomes" id="UP000235371"/>
    </source>
</evidence>
<dbReference type="InterPro" id="IPR005123">
    <property type="entry name" value="Oxoglu/Fe-dep_dioxygenase_dom"/>
</dbReference>
<dbReference type="Pfam" id="PF12697">
    <property type="entry name" value="Abhydrolase_6"/>
    <property type="match status" value="1"/>
</dbReference>
<dbReference type="GO" id="GO:0046872">
    <property type="term" value="F:metal ion binding"/>
    <property type="evidence" value="ECO:0007669"/>
    <property type="project" value="UniProtKB-KW"/>
</dbReference>
<dbReference type="EMBL" id="KZ613848">
    <property type="protein sequence ID" value="PMD56542.1"/>
    <property type="molecule type" value="Genomic_DNA"/>
</dbReference>
<dbReference type="InterPro" id="IPR027443">
    <property type="entry name" value="IPNS-like_sf"/>
</dbReference>
<dbReference type="OrthoDB" id="627829at2759"/>
<dbReference type="InterPro" id="IPR044861">
    <property type="entry name" value="IPNS-like_FE2OG_OXY"/>
</dbReference>
<feature type="domain" description="Fe2OG dioxygenase" evidence="5">
    <location>
        <begin position="484"/>
        <end position="600"/>
    </location>
</feature>
<evidence type="ECO:0000256" key="3">
    <source>
        <dbReference type="ARBA" id="ARBA00023002"/>
    </source>
</evidence>
<dbReference type="RefSeq" id="XP_024733446.1">
    <property type="nucleotide sequence ID" value="XM_024885948.1"/>
</dbReference>
<accession>A0A2J6T0K4</accession>
<dbReference type="Pfam" id="PF03171">
    <property type="entry name" value="2OG-FeII_Oxy"/>
    <property type="match status" value="1"/>
</dbReference>
<dbReference type="InterPro" id="IPR000073">
    <property type="entry name" value="AB_hydrolase_1"/>
</dbReference>
<dbReference type="AlphaFoldDB" id="A0A2J6T0K4"/>
<proteinExistence type="inferred from homology"/>
<evidence type="ECO:0000256" key="4">
    <source>
        <dbReference type="ARBA" id="ARBA00023004"/>
    </source>
</evidence>
<keyword evidence="7" id="KW-1185">Reference proteome</keyword>
<dbReference type="Gene3D" id="2.60.120.330">
    <property type="entry name" value="B-lactam Antibiotic, Isopenicillin N Synthase, Chain"/>
    <property type="match status" value="1"/>
</dbReference>
<keyword evidence="3" id="KW-0560">Oxidoreductase</keyword>
<sequence length="680" mass="74946">MSDTDRIIIEFEKPGLKAHGIFKKGRKGLRNLKPLIVLIHGGGCNASYFDNDFHSVPKAFNESGFNVLSINRVGYAHNPLPQSASPVLDSIPLYSALIKKSYEEHSNGKNGIVLVGHSLGAVTSLSIAAFEGEKLPLLGVSALGIIPTKDHPAGLVDMLKADPENPRFIVEASPEAIEAFMGPPSVIDSSILVHPTMPLIFEPGLKSELLEWWDLSWYNRFVNEVAPGVRVPLQFLAAEYELGWKGIKDGQPIFDHAAGLFTNTPKLDARLLPGGGHNFEFSRNASLLQKAREEFVNGLISSSPKTAHDPDAFSEIPLLDFALANDIATKPKFLESLRRAIVNVGFLYIKNPPVSIATQETLIKKGIELFDLPLEEKLKIEMANSKHFLGYARLGTEITAMKPDYREQFDFATEVPAPRPDEPVWQNLRGPNQWPDESVIPGFRVAVENYMNEIQNLALSFSRLIAEALDMDPNSFDKFFDIPQHNKLKLVKYPAPPSDAENPEGGVQGVGPHKDGSFLTFLLQLAPHTGLEIQNKSGNWIKAPPIPGTLVINIGRSLQALTKGVCTATTHRVNLSPENYISEDGTPLGPRYSFPVFQGVKTDGKDNSLEIPQHIKYLVKDEKVRSEAEATFDKMFNGGESVREAIFISRITSHQDVGARWYPDLLAKALKEQGKFKAGA</sequence>
<reference evidence="6 7" key="1">
    <citation type="submission" date="2016-04" db="EMBL/GenBank/DDBJ databases">
        <title>A degradative enzymes factory behind the ericoid mycorrhizal symbiosis.</title>
        <authorList>
            <consortium name="DOE Joint Genome Institute"/>
            <person name="Martino E."/>
            <person name="Morin E."/>
            <person name="Grelet G."/>
            <person name="Kuo A."/>
            <person name="Kohler A."/>
            <person name="Daghino S."/>
            <person name="Barry K."/>
            <person name="Choi C."/>
            <person name="Cichocki N."/>
            <person name="Clum A."/>
            <person name="Copeland A."/>
            <person name="Hainaut M."/>
            <person name="Haridas S."/>
            <person name="Labutti K."/>
            <person name="Lindquist E."/>
            <person name="Lipzen A."/>
            <person name="Khouja H.-R."/>
            <person name="Murat C."/>
            <person name="Ohm R."/>
            <person name="Olson A."/>
            <person name="Spatafora J."/>
            <person name="Veneault-Fourrey C."/>
            <person name="Henrissat B."/>
            <person name="Grigoriev I."/>
            <person name="Martin F."/>
            <person name="Perotto S."/>
        </authorList>
    </citation>
    <scope>NUCLEOTIDE SEQUENCE [LARGE SCALE GENOMIC DNA]</scope>
    <source>
        <strain evidence="6 7">E</strain>
    </source>
</reference>
<keyword evidence="2" id="KW-0479">Metal-binding</keyword>
<dbReference type="InParanoid" id="A0A2J6T0K4"/>
<keyword evidence="4" id="KW-0408">Iron</keyword>
<dbReference type="SUPFAM" id="SSF51197">
    <property type="entry name" value="Clavaminate synthase-like"/>
    <property type="match status" value="1"/>
</dbReference>
<gene>
    <name evidence="6" type="ORF">K444DRAFT_654610</name>
</gene>
<dbReference type="Proteomes" id="UP000235371">
    <property type="component" value="Unassembled WGS sequence"/>
</dbReference>
<dbReference type="GO" id="GO:0044283">
    <property type="term" value="P:small molecule biosynthetic process"/>
    <property type="evidence" value="ECO:0007669"/>
    <property type="project" value="UniProtKB-ARBA"/>
</dbReference>
<protein>
    <submittedName>
        <fullName evidence="6">Putative oxidoreductase</fullName>
    </submittedName>
</protein>
<evidence type="ECO:0000313" key="6">
    <source>
        <dbReference type="EMBL" id="PMD56542.1"/>
    </source>
</evidence>
<evidence type="ECO:0000259" key="5">
    <source>
        <dbReference type="PROSITE" id="PS51471"/>
    </source>
</evidence>
<evidence type="ECO:0000256" key="2">
    <source>
        <dbReference type="ARBA" id="ARBA00022723"/>
    </source>
</evidence>
<dbReference type="InterPro" id="IPR029058">
    <property type="entry name" value="AB_hydrolase_fold"/>
</dbReference>
<dbReference type="PANTHER" id="PTHR10209">
    <property type="entry name" value="OXIDOREDUCTASE, 2OG-FE II OXYGENASE FAMILY PROTEIN"/>
    <property type="match status" value="1"/>
</dbReference>
<dbReference type="GeneID" id="36594025"/>
<name>A0A2J6T0K4_9HELO</name>
<dbReference type="Pfam" id="PF14226">
    <property type="entry name" value="DIOX_N"/>
    <property type="match status" value="1"/>
</dbReference>
<dbReference type="SUPFAM" id="SSF53474">
    <property type="entry name" value="alpha/beta-Hydrolases"/>
    <property type="match status" value="1"/>
</dbReference>
<dbReference type="PANTHER" id="PTHR10209:SF812">
    <property type="entry name" value="2OG-FE(II) OXYGENASE FAMILY, PUTATIVE (AFU_ORTHOLOGUE AFUA_3G14880)-RELATED"/>
    <property type="match status" value="1"/>
</dbReference>
<organism evidence="6 7">
    <name type="scientific">Hyaloscypha bicolor E</name>
    <dbReference type="NCBI Taxonomy" id="1095630"/>
    <lineage>
        <taxon>Eukaryota</taxon>
        <taxon>Fungi</taxon>
        <taxon>Dikarya</taxon>
        <taxon>Ascomycota</taxon>
        <taxon>Pezizomycotina</taxon>
        <taxon>Leotiomycetes</taxon>
        <taxon>Helotiales</taxon>
        <taxon>Hyaloscyphaceae</taxon>
        <taxon>Hyaloscypha</taxon>
        <taxon>Hyaloscypha bicolor</taxon>
    </lineage>
</organism>
<dbReference type="Gene3D" id="3.40.50.1820">
    <property type="entry name" value="alpha/beta hydrolase"/>
    <property type="match status" value="1"/>
</dbReference>
<evidence type="ECO:0000256" key="1">
    <source>
        <dbReference type="ARBA" id="ARBA00008056"/>
    </source>
</evidence>
<dbReference type="STRING" id="1095630.A0A2J6T0K4"/>
<dbReference type="PROSITE" id="PS51471">
    <property type="entry name" value="FE2OG_OXY"/>
    <property type="match status" value="1"/>
</dbReference>
<dbReference type="GO" id="GO:0016491">
    <property type="term" value="F:oxidoreductase activity"/>
    <property type="evidence" value="ECO:0007669"/>
    <property type="project" value="UniProtKB-KW"/>
</dbReference>